<feature type="compositionally biased region" description="Low complexity" evidence="1">
    <location>
        <begin position="669"/>
        <end position="687"/>
    </location>
</feature>
<evidence type="ECO:0000313" key="3">
    <source>
        <dbReference type="Proteomes" id="UP000624404"/>
    </source>
</evidence>
<feature type="region of interest" description="Disordered" evidence="1">
    <location>
        <begin position="332"/>
        <end position="386"/>
    </location>
</feature>
<sequence length="1006" mass="112184">MALEVIGGIASIAQLAGTVYTISKTLYEVGEALSNAPSDINDLARDLETFSDELHLLSTLLHGKDGRYADQVYRLTAKIIGDCATICTKIDRIIRRLKSGNMWAKVKWLYKEKEIMKLLARLRDLKLSLMGTLSVLSALRADHMMDALGIQNSSLIGGQKSRDLSVETRKQVEDTKLKLAGLTMKDASQSCPASTTMVQSSVSLLSGSSSTALSSSATSGTYIGSAASRTPSTTSFATSAFISMAATPNRMPPLLNSRALESVDSFHSAMSSQNEDGESVKVWRNEMALSAVKHFKMEKKDAEEWAMRLPVPSKILSTTPHARKYGQLGTANNIHELGNDEDGPSSRPNSTPMDFQGKEDEDDSFDGYSPTSVGYSPIDGHSPESGALQTDAALTSALERKKDLRGSKRVNFFQFKSKSLTDDELPRMCMQDINTQNGNRNAMTSPFQQPPMTDYQTQLALLDEQNKKRLALARQEQEAGRQKLLGNYQSSLANTALPMSIHSDEHAQKDYQMQLMLLEEQNKKRLTMARQEQQDQIDHQRKLLLLEEQNKKRWMMSQLERHNHNLVLPSLTAHPQWQCQPPKTMKPDQRPATTTSGDNPFDGIKKFSVATEAFPLISPCGDSTAMPPPFQMFQQREVSQLHSQPYQQFQWERQQMNQQPSHQLHEIKQSQQVQIQHQESQQSHTSVNQPHYQPPNLMRKSEKFVASAAGQPAVVSGPAPEEGNNNLSTQPICQFSEGQTAFSHCQNEASDQCLGGLWSRALTNVKSFDQLIYGNLKRLLASRDLFITSATGSNPLLINPDWSAIPHKERIASYCRIFPRAATSIQRVLEILGVMEETIGIKIGAIAWASLLLVVEDLFLPRTKISIDSQIEIIAELAEIASIIARYTVMENIYAQWKGMTLENNYKESLINLSTHVLIYMGTLFSRFKDFGIDLDMKPYFHKIIEADTACRGFTVIFSSEAGAVDQKRSIGDMSDDSDDSDDTVLKGDGEIEMKDIHLPVKRMRI</sequence>
<accession>A0A8H2VWW0</accession>
<dbReference type="Proteomes" id="UP000624404">
    <property type="component" value="Unassembled WGS sequence"/>
</dbReference>
<dbReference type="PANTHER" id="PTHR36167">
    <property type="entry name" value="C2H2 FINGER DOMAIN TRANSCRIPTION FACTOR (EUROFUNG)-RELATED"/>
    <property type="match status" value="1"/>
</dbReference>
<dbReference type="EMBL" id="CAJHIA010000019">
    <property type="protein sequence ID" value="CAD6446382.1"/>
    <property type="molecule type" value="Genomic_DNA"/>
</dbReference>
<evidence type="ECO:0000256" key="1">
    <source>
        <dbReference type="SAM" id="MobiDB-lite"/>
    </source>
</evidence>
<dbReference type="OrthoDB" id="5431013at2759"/>
<comment type="caution">
    <text evidence="2">The sequence shown here is derived from an EMBL/GenBank/DDBJ whole genome shotgun (WGS) entry which is preliminary data.</text>
</comment>
<dbReference type="AlphaFoldDB" id="A0A8H2VWW0"/>
<organism evidence="2 3">
    <name type="scientific">Sclerotinia trifoliorum</name>
    <dbReference type="NCBI Taxonomy" id="28548"/>
    <lineage>
        <taxon>Eukaryota</taxon>
        <taxon>Fungi</taxon>
        <taxon>Dikarya</taxon>
        <taxon>Ascomycota</taxon>
        <taxon>Pezizomycotina</taxon>
        <taxon>Leotiomycetes</taxon>
        <taxon>Helotiales</taxon>
        <taxon>Sclerotiniaceae</taxon>
        <taxon>Sclerotinia</taxon>
    </lineage>
</organism>
<name>A0A8H2VWW0_9HELO</name>
<keyword evidence="3" id="KW-1185">Reference proteome</keyword>
<feature type="region of interest" description="Disordered" evidence="1">
    <location>
        <begin position="575"/>
        <end position="602"/>
    </location>
</feature>
<proteinExistence type="predicted"/>
<feature type="region of interest" description="Disordered" evidence="1">
    <location>
        <begin position="654"/>
        <end position="696"/>
    </location>
</feature>
<reference evidence="2" key="1">
    <citation type="submission" date="2020-10" db="EMBL/GenBank/DDBJ databases">
        <authorList>
            <person name="Kusch S."/>
        </authorList>
    </citation>
    <scope>NUCLEOTIDE SEQUENCE</scope>
    <source>
        <strain evidence="2">SwB9</strain>
    </source>
</reference>
<dbReference type="PANTHER" id="PTHR36167:SF3">
    <property type="entry name" value="C2H2 FINGER DOMAIN TRANSCRIPTION FACTOR (EUROFUNG)-RELATED"/>
    <property type="match status" value="1"/>
</dbReference>
<protein>
    <submittedName>
        <fullName evidence="2">4b0c5c29-b53a-4a42-a15f-3a191b5f48cd</fullName>
    </submittedName>
</protein>
<gene>
    <name evidence="2" type="ORF">SCLTRI_LOCUS6168</name>
</gene>
<dbReference type="InterPro" id="IPR039327">
    <property type="entry name" value="CON7-like"/>
</dbReference>
<dbReference type="GO" id="GO:0006355">
    <property type="term" value="P:regulation of DNA-templated transcription"/>
    <property type="evidence" value="ECO:0007669"/>
    <property type="project" value="InterPro"/>
</dbReference>
<feature type="region of interest" description="Disordered" evidence="1">
    <location>
        <begin position="708"/>
        <end position="728"/>
    </location>
</feature>
<evidence type="ECO:0000313" key="2">
    <source>
        <dbReference type="EMBL" id="CAD6446382.1"/>
    </source>
</evidence>